<dbReference type="HAMAP" id="MF_00097">
    <property type="entry name" value="TMP_synthase"/>
    <property type="match status" value="1"/>
</dbReference>
<evidence type="ECO:0000256" key="9">
    <source>
        <dbReference type="HAMAP-Rule" id="MF_00097"/>
    </source>
</evidence>
<feature type="domain" description="Thiamine phosphate synthase/TenI" evidence="12">
    <location>
        <begin position="6"/>
        <end position="186"/>
    </location>
</feature>
<keyword evidence="14" id="KW-1185">Reference proteome</keyword>
<feature type="binding site" evidence="9">
    <location>
        <begin position="35"/>
        <end position="39"/>
    </location>
    <ligand>
        <name>4-amino-2-methyl-5-(diphosphooxymethyl)pyrimidine</name>
        <dbReference type="ChEBI" id="CHEBI:57841"/>
    </ligand>
</feature>
<dbReference type="PANTHER" id="PTHR20857">
    <property type="entry name" value="THIAMINE-PHOSPHATE PYROPHOSPHORYLASE"/>
    <property type="match status" value="1"/>
</dbReference>
<comment type="catalytic activity">
    <reaction evidence="8 9 10">
        <text>2-[(2R,5Z)-2-carboxy-4-methylthiazol-5(2H)-ylidene]ethyl phosphate + 4-amino-2-methyl-5-(diphosphooxymethyl)pyrimidine + 2 H(+) = thiamine phosphate + CO2 + diphosphate</text>
        <dbReference type="Rhea" id="RHEA:47844"/>
        <dbReference type="ChEBI" id="CHEBI:15378"/>
        <dbReference type="ChEBI" id="CHEBI:16526"/>
        <dbReference type="ChEBI" id="CHEBI:33019"/>
        <dbReference type="ChEBI" id="CHEBI:37575"/>
        <dbReference type="ChEBI" id="CHEBI:57841"/>
        <dbReference type="ChEBI" id="CHEBI:62899"/>
        <dbReference type="EC" id="2.5.1.3"/>
    </reaction>
</comment>
<dbReference type="Pfam" id="PF02581">
    <property type="entry name" value="TMP-TENI"/>
    <property type="match status" value="1"/>
</dbReference>
<reference evidence="13 14" key="1">
    <citation type="submission" date="2019-03" db="EMBL/GenBank/DDBJ databases">
        <title>Genomic Encyclopedia of Type Strains, Phase IV (KMG-IV): sequencing the most valuable type-strain genomes for metagenomic binning, comparative biology and taxonomic classification.</title>
        <authorList>
            <person name="Goeker M."/>
        </authorList>
    </citation>
    <scope>NUCLEOTIDE SEQUENCE [LARGE SCALE GENOMIC DNA]</scope>
    <source>
        <strain evidence="13 14">DSM 103923</strain>
    </source>
</reference>
<feature type="binding site" evidence="9">
    <location>
        <position position="87"/>
    </location>
    <ligand>
        <name>Mg(2+)</name>
        <dbReference type="ChEBI" id="CHEBI:18420"/>
    </ligand>
</feature>
<gene>
    <name evidence="9" type="primary">thiE</name>
    <name evidence="13" type="ORF">EDC61_11227</name>
</gene>
<sequence>MTLKGLYAVTPDWNDSKRLLASTEAILAGGCRILQYRNKTTSDCHRQEQAGALRALTRRHGALLIVNDSVDLALQVEADGVHLGGDDGDLAAARQRLGPGKILGASCYDDLALAHQAQAAGVDYVAFGSFFPSQVKPDARRASLDLLQAARRELTLPICAIGGIDLGNAGPLVAAGADMLAVISALYEASDPRAIAERFASLFALSPNSLPGGREGRSVATRR</sequence>
<dbReference type="InterPro" id="IPR034291">
    <property type="entry name" value="TMP_synthase"/>
</dbReference>
<proteinExistence type="inferred from homology"/>
<dbReference type="SUPFAM" id="SSF51391">
    <property type="entry name" value="Thiamin phosphate synthase"/>
    <property type="match status" value="1"/>
</dbReference>
<dbReference type="RefSeq" id="WP_126463571.1">
    <property type="nucleotide sequence ID" value="NZ_AP018721.1"/>
</dbReference>
<feature type="binding site" evidence="9">
    <location>
        <position position="163"/>
    </location>
    <ligand>
        <name>2-[(2R,5Z)-2-carboxy-4-methylthiazol-5(2H)-ylidene]ethyl phosphate</name>
        <dbReference type="ChEBI" id="CHEBI:62899"/>
    </ligand>
</feature>
<evidence type="ECO:0000256" key="11">
    <source>
        <dbReference type="RuleBase" id="RU004253"/>
    </source>
</evidence>
<evidence type="ECO:0000259" key="12">
    <source>
        <dbReference type="Pfam" id="PF02581"/>
    </source>
</evidence>
<keyword evidence="2 9" id="KW-0808">Transferase</keyword>
<evidence type="ECO:0000256" key="1">
    <source>
        <dbReference type="ARBA" id="ARBA00005165"/>
    </source>
</evidence>
<dbReference type="OrthoDB" id="9810880at2"/>
<dbReference type="Gene3D" id="3.20.20.70">
    <property type="entry name" value="Aldolase class I"/>
    <property type="match status" value="1"/>
</dbReference>
<evidence type="ECO:0000256" key="10">
    <source>
        <dbReference type="RuleBase" id="RU003826"/>
    </source>
</evidence>
<evidence type="ECO:0000256" key="4">
    <source>
        <dbReference type="ARBA" id="ARBA00022842"/>
    </source>
</evidence>
<dbReference type="NCBIfam" id="TIGR00693">
    <property type="entry name" value="thiE"/>
    <property type="match status" value="1"/>
</dbReference>
<dbReference type="Proteomes" id="UP000295135">
    <property type="component" value="Unassembled WGS sequence"/>
</dbReference>
<keyword evidence="5 9" id="KW-0784">Thiamine biosynthesis</keyword>
<keyword evidence="3 9" id="KW-0479">Metal-binding</keyword>
<comment type="similarity">
    <text evidence="9 10">Belongs to the thiamine-phosphate synthase family.</text>
</comment>
<feature type="binding site" evidence="9">
    <location>
        <begin position="183"/>
        <end position="184"/>
    </location>
    <ligand>
        <name>2-[(2R,5Z)-2-carboxy-4-methylthiazol-5(2H)-ylidene]ethyl phosphate</name>
        <dbReference type="ChEBI" id="CHEBI:62899"/>
    </ligand>
</feature>
<comment type="pathway">
    <text evidence="1 9 11">Cofactor biosynthesis; thiamine diphosphate biosynthesis; thiamine phosphate from 4-amino-2-methyl-5-diphosphomethylpyrimidine and 4-methyl-5-(2-phosphoethyl)-thiazole: step 1/1.</text>
</comment>
<name>A0A4R3JW00_9PROT</name>
<dbReference type="GO" id="GO:0004789">
    <property type="term" value="F:thiamine-phosphate diphosphorylase activity"/>
    <property type="evidence" value="ECO:0007669"/>
    <property type="project" value="UniProtKB-UniRule"/>
</dbReference>
<dbReference type="CDD" id="cd00564">
    <property type="entry name" value="TMP_TenI"/>
    <property type="match status" value="1"/>
</dbReference>
<keyword evidence="4 9" id="KW-0460">Magnesium</keyword>
<evidence type="ECO:0000256" key="5">
    <source>
        <dbReference type="ARBA" id="ARBA00022977"/>
    </source>
</evidence>
<evidence type="ECO:0000256" key="3">
    <source>
        <dbReference type="ARBA" id="ARBA00022723"/>
    </source>
</evidence>
<comment type="catalytic activity">
    <reaction evidence="6 9 10">
        <text>4-methyl-5-(2-phosphooxyethyl)-thiazole + 4-amino-2-methyl-5-(diphosphooxymethyl)pyrimidine + H(+) = thiamine phosphate + diphosphate</text>
        <dbReference type="Rhea" id="RHEA:22328"/>
        <dbReference type="ChEBI" id="CHEBI:15378"/>
        <dbReference type="ChEBI" id="CHEBI:33019"/>
        <dbReference type="ChEBI" id="CHEBI:37575"/>
        <dbReference type="ChEBI" id="CHEBI:57841"/>
        <dbReference type="ChEBI" id="CHEBI:58296"/>
        <dbReference type="EC" id="2.5.1.3"/>
    </reaction>
</comment>
<evidence type="ECO:0000313" key="14">
    <source>
        <dbReference type="Proteomes" id="UP000295135"/>
    </source>
</evidence>
<comment type="catalytic activity">
    <reaction evidence="7 9 10">
        <text>2-(2-carboxy-4-methylthiazol-5-yl)ethyl phosphate + 4-amino-2-methyl-5-(diphosphooxymethyl)pyrimidine + 2 H(+) = thiamine phosphate + CO2 + diphosphate</text>
        <dbReference type="Rhea" id="RHEA:47848"/>
        <dbReference type="ChEBI" id="CHEBI:15378"/>
        <dbReference type="ChEBI" id="CHEBI:16526"/>
        <dbReference type="ChEBI" id="CHEBI:33019"/>
        <dbReference type="ChEBI" id="CHEBI:37575"/>
        <dbReference type="ChEBI" id="CHEBI:57841"/>
        <dbReference type="ChEBI" id="CHEBI:62890"/>
        <dbReference type="EC" id="2.5.1.3"/>
    </reaction>
</comment>
<comment type="caution">
    <text evidence="13">The sequence shown here is derived from an EMBL/GenBank/DDBJ whole genome shotgun (WGS) entry which is preliminary data.</text>
</comment>
<dbReference type="InterPro" id="IPR013785">
    <property type="entry name" value="Aldolase_TIM"/>
</dbReference>
<dbReference type="UniPathway" id="UPA00060">
    <property type="reaction ID" value="UER00141"/>
</dbReference>
<feature type="binding site" evidence="9">
    <location>
        <position position="67"/>
    </location>
    <ligand>
        <name>4-amino-2-methyl-5-(diphosphooxymethyl)pyrimidine</name>
        <dbReference type="ChEBI" id="CHEBI:57841"/>
    </ligand>
</feature>
<dbReference type="GO" id="GO:0005737">
    <property type="term" value="C:cytoplasm"/>
    <property type="evidence" value="ECO:0007669"/>
    <property type="project" value="TreeGrafter"/>
</dbReference>
<comment type="caution">
    <text evidence="9">Lacks conserved residue(s) required for the propagation of feature annotation.</text>
</comment>
<protein>
    <recommendedName>
        <fullName evidence="9">Thiamine-phosphate synthase</fullName>
        <shortName evidence="9">TP synthase</shortName>
        <shortName evidence="9">TPS</shortName>
        <ecNumber evidence="9">2.5.1.3</ecNumber>
    </recommendedName>
    <alternativeName>
        <fullName evidence="9">Thiamine-phosphate pyrophosphorylase</fullName>
        <shortName evidence="9">TMP pyrophosphorylase</shortName>
        <shortName evidence="9">TMP-PPase</shortName>
    </alternativeName>
</protein>
<dbReference type="GO" id="GO:0000287">
    <property type="term" value="F:magnesium ion binding"/>
    <property type="evidence" value="ECO:0007669"/>
    <property type="project" value="UniProtKB-UniRule"/>
</dbReference>
<dbReference type="PANTHER" id="PTHR20857:SF15">
    <property type="entry name" value="THIAMINE-PHOSPHATE SYNTHASE"/>
    <property type="match status" value="1"/>
</dbReference>
<accession>A0A4R3JW00</accession>
<evidence type="ECO:0000256" key="7">
    <source>
        <dbReference type="ARBA" id="ARBA00047851"/>
    </source>
</evidence>
<dbReference type="GO" id="GO:0009228">
    <property type="term" value="P:thiamine biosynthetic process"/>
    <property type="evidence" value="ECO:0007669"/>
    <property type="project" value="UniProtKB-KW"/>
</dbReference>
<dbReference type="AlphaFoldDB" id="A0A4R3JW00"/>
<evidence type="ECO:0000256" key="8">
    <source>
        <dbReference type="ARBA" id="ARBA00047883"/>
    </source>
</evidence>
<feature type="binding site" evidence="9">
    <location>
        <position position="68"/>
    </location>
    <ligand>
        <name>Mg(2+)</name>
        <dbReference type="ChEBI" id="CHEBI:18420"/>
    </ligand>
</feature>
<comment type="function">
    <text evidence="9">Condenses 4-methyl-5-(beta-hydroxyethyl)thiazole monophosphate (THZ-P) and 2-methyl-4-amino-5-hydroxymethyl pyrimidine pyrophosphate (HMP-PP) to form thiamine monophosphate (TMP).</text>
</comment>
<evidence type="ECO:0000313" key="13">
    <source>
        <dbReference type="EMBL" id="TCS71011.1"/>
    </source>
</evidence>
<feature type="binding site" evidence="9">
    <location>
        <position position="136"/>
    </location>
    <ligand>
        <name>4-amino-2-methyl-5-(diphosphooxymethyl)pyrimidine</name>
        <dbReference type="ChEBI" id="CHEBI:57841"/>
    </ligand>
</feature>
<dbReference type="InterPro" id="IPR036206">
    <property type="entry name" value="ThiamineP_synth_sf"/>
</dbReference>
<dbReference type="EC" id="2.5.1.3" evidence="9"/>
<dbReference type="GO" id="GO:0009229">
    <property type="term" value="P:thiamine diphosphate biosynthetic process"/>
    <property type="evidence" value="ECO:0007669"/>
    <property type="project" value="UniProtKB-UniRule"/>
</dbReference>
<organism evidence="13 14">
    <name type="scientific">Sulfuritortus calidifontis</name>
    <dbReference type="NCBI Taxonomy" id="1914471"/>
    <lineage>
        <taxon>Bacteria</taxon>
        <taxon>Pseudomonadati</taxon>
        <taxon>Pseudomonadota</taxon>
        <taxon>Betaproteobacteria</taxon>
        <taxon>Nitrosomonadales</taxon>
        <taxon>Thiobacillaceae</taxon>
        <taxon>Sulfuritortus</taxon>
    </lineage>
</organism>
<evidence type="ECO:0000256" key="6">
    <source>
        <dbReference type="ARBA" id="ARBA00047334"/>
    </source>
</evidence>
<dbReference type="InterPro" id="IPR022998">
    <property type="entry name" value="ThiamineP_synth_TenI"/>
</dbReference>
<evidence type="ECO:0000256" key="2">
    <source>
        <dbReference type="ARBA" id="ARBA00022679"/>
    </source>
</evidence>
<comment type="cofactor">
    <cofactor evidence="9">
        <name>Mg(2+)</name>
        <dbReference type="ChEBI" id="CHEBI:18420"/>
    </cofactor>
    <text evidence="9">Binds 1 Mg(2+) ion per subunit.</text>
</comment>
<dbReference type="EMBL" id="SLZY01000012">
    <property type="protein sequence ID" value="TCS71011.1"/>
    <property type="molecule type" value="Genomic_DNA"/>
</dbReference>
<feature type="binding site" evidence="9">
    <location>
        <position position="106"/>
    </location>
    <ligand>
        <name>4-amino-2-methyl-5-(diphosphooxymethyl)pyrimidine</name>
        <dbReference type="ChEBI" id="CHEBI:57841"/>
    </ligand>
</feature>